<dbReference type="GO" id="GO:0005886">
    <property type="term" value="C:plasma membrane"/>
    <property type="evidence" value="ECO:0007669"/>
    <property type="project" value="UniProtKB-SubCell"/>
</dbReference>
<dbReference type="Gene3D" id="3.30.70.1320">
    <property type="entry name" value="Multidrug efflux transporter AcrB pore domain like"/>
    <property type="match status" value="1"/>
</dbReference>
<evidence type="ECO:0000256" key="7">
    <source>
        <dbReference type="ARBA" id="ARBA00023136"/>
    </source>
</evidence>
<dbReference type="Gene3D" id="1.20.1640.10">
    <property type="entry name" value="Multidrug efflux transporter AcrB transmembrane domain"/>
    <property type="match status" value="2"/>
</dbReference>
<dbReference type="Proteomes" id="UP000189114">
    <property type="component" value="Unassembled WGS sequence"/>
</dbReference>
<evidence type="ECO:0000256" key="6">
    <source>
        <dbReference type="ARBA" id="ARBA00022989"/>
    </source>
</evidence>
<feature type="transmembrane region" description="Helical" evidence="8">
    <location>
        <begin position="358"/>
        <end position="378"/>
    </location>
</feature>
<sequence>MKFTDIFIRRPVLAVSISLLIIILGLQAVSKLAVREYPKMTTTVITVATAYPGADANLIQAFVTSKLEESIAQADNIDYMSSSSAPSSSVITVKMKLNTDPAGALADVLAKVNAVRSELPSGIEDPTVSSSSGGSGIMYISFRSKKLDSSQVTDYINRVVKPQFFTIEGVAEVQIFGAAEYAMRIWLDPQKMAGQNLSASQVMSALSANNIQTAAGSDNGYYVTYRNKVETTTKSVEQLGNLIVASNGDDLVRLRDIATVELNKESDNSRATANGADSVVLGINPTSSANPLTVAEKIRPLYESIKKQLPDSMETDILYDRTIAINSSINEVIKTIVEATVIVLVVILMFIGSLRAILIPVLTIPISLIGVLMMLQSLDFSINLMTLLALILAIGLVVDDAIVVLENVDRHIKEGETPFRAAIIGTREIALPVISMTVSLIAVYSPMALMGGITGTLFKEFALTLAGSVFISGIVALTLSPMMTSKLLKSNVEPTWMERKVEHTLSRMNNVYNYMLDIVMQNRKSMVVFAVAIFSTLPFLFNSLSSELTPNEDKGAFIAIGSAPSNVNVDYIQNAMQPYMKTVMDTEEVSFGMSIAGAPSSNQSLNIVTLKDWKARSRKQSEVMNELNAKAKGLPEVSISAFNFPEIDTGEQGPPVSIVLKTAQDYNALANTAEKFLQAMRASGKFVYTNLDLKYDTAQMTISVDKEKAGTYGITMQQISNTLGSFLSGATITRVDIDGRAYKVISQVKRDDRLSPESFKNYYLNASNGEAVPLSSLVSMKLETQPTSLPRFSQLNAATIQAVPMPGTSTGDAVAWLQEHADTTLPQGYTYDFRSESRQLIQEGNALALTFVLAVVIIFLVLAIQFESIRDPLVIMISVPLAVSGALLTLNFLSFFSISGTTLNIYSQVGLITLVGLITKHGILMCEVAKEEQLLHGKNRIDAITAAAKVRLRPILMTTAAMVAGLIPLLYATGAGAVSRFSIGIVIVAGLSIGTIFTLFVLPVVYSYVATEHKPLPVFEENESKTAH</sequence>
<dbReference type="Pfam" id="PF00873">
    <property type="entry name" value="ACR_tran"/>
    <property type="match status" value="1"/>
</dbReference>
<reference evidence="10" key="1">
    <citation type="submission" date="2016-10" db="EMBL/GenBank/DDBJ databases">
        <title>Rodentibacter gen. nov. and new species.</title>
        <authorList>
            <person name="Christensen H."/>
        </authorList>
    </citation>
    <scope>NUCLEOTIDE SEQUENCE [LARGE SCALE GENOMIC DNA]</scope>
    <source>
        <strain evidence="10">Ppn152</strain>
    </source>
</reference>
<evidence type="ECO:0000313" key="9">
    <source>
        <dbReference type="EMBL" id="OOF78700.1"/>
    </source>
</evidence>
<dbReference type="Gene3D" id="3.30.70.1440">
    <property type="entry name" value="Multidrug efflux transporter AcrB pore domain"/>
    <property type="match status" value="1"/>
</dbReference>
<name>A0A1V3KMU3_9PAST</name>
<keyword evidence="7 8" id="KW-0472">Membrane</keyword>
<comment type="subcellular location">
    <subcellularLocation>
        <location evidence="1">Cell inner membrane</location>
        <topology evidence="1">Multi-pass membrane protein</topology>
    </subcellularLocation>
</comment>
<dbReference type="AlphaFoldDB" id="A0A1V3KMU3"/>
<keyword evidence="6 8" id="KW-1133">Transmembrane helix</keyword>
<dbReference type="InterPro" id="IPR027463">
    <property type="entry name" value="AcrB_DN_DC_subdom"/>
</dbReference>
<feature type="transmembrane region" description="Helical" evidence="8">
    <location>
        <begin position="461"/>
        <end position="479"/>
    </location>
</feature>
<dbReference type="SUPFAM" id="SSF82714">
    <property type="entry name" value="Multidrug efflux transporter AcrB TolC docking domain, DN and DC subdomains"/>
    <property type="match status" value="2"/>
</dbReference>
<comment type="caution">
    <text evidence="9">The sequence shown here is derived from an EMBL/GenBank/DDBJ whole genome shotgun (WGS) entry which is preliminary data.</text>
</comment>
<dbReference type="PANTHER" id="PTHR32063:SF28">
    <property type="entry name" value="BLR2861 PROTEIN"/>
    <property type="match status" value="1"/>
</dbReference>
<feature type="transmembrane region" description="Helical" evidence="8">
    <location>
        <begin position="905"/>
        <end position="929"/>
    </location>
</feature>
<dbReference type="PANTHER" id="PTHR32063">
    <property type="match status" value="1"/>
</dbReference>
<dbReference type="SUPFAM" id="SSF82693">
    <property type="entry name" value="Multidrug efflux transporter AcrB pore domain, PN1, PN2, PC1 and PC2 subdomains"/>
    <property type="match status" value="3"/>
</dbReference>
<dbReference type="PRINTS" id="PR00702">
    <property type="entry name" value="ACRIFLAVINRP"/>
</dbReference>
<organism evidence="9 10">
    <name type="scientific">Rodentibacter caecimuris</name>
    <dbReference type="NCBI Taxonomy" id="1796644"/>
    <lineage>
        <taxon>Bacteria</taxon>
        <taxon>Pseudomonadati</taxon>
        <taxon>Pseudomonadota</taxon>
        <taxon>Gammaproteobacteria</taxon>
        <taxon>Pasteurellales</taxon>
        <taxon>Pasteurellaceae</taxon>
        <taxon>Rodentibacter</taxon>
    </lineage>
</organism>
<feature type="transmembrane region" description="Helical" evidence="8">
    <location>
        <begin position="873"/>
        <end position="893"/>
    </location>
</feature>
<dbReference type="EMBL" id="MLAE01000021">
    <property type="protein sequence ID" value="OOF78700.1"/>
    <property type="molecule type" value="Genomic_DNA"/>
</dbReference>
<dbReference type="GO" id="GO:0042910">
    <property type="term" value="F:xenobiotic transmembrane transporter activity"/>
    <property type="evidence" value="ECO:0007669"/>
    <property type="project" value="TreeGrafter"/>
</dbReference>
<evidence type="ECO:0000256" key="3">
    <source>
        <dbReference type="ARBA" id="ARBA00022475"/>
    </source>
</evidence>
<protein>
    <submittedName>
        <fullName evidence="9">Transporter</fullName>
    </submittedName>
</protein>
<dbReference type="SUPFAM" id="SSF82866">
    <property type="entry name" value="Multidrug efflux transporter AcrB transmembrane domain"/>
    <property type="match status" value="2"/>
</dbReference>
<keyword evidence="2" id="KW-0813">Transport</keyword>
<keyword evidence="3" id="KW-1003">Cell membrane</keyword>
<keyword evidence="5 8" id="KW-0812">Transmembrane</keyword>
<evidence type="ECO:0000256" key="1">
    <source>
        <dbReference type="ARBA" id="ARBA00004429"/>
    </source>
</evidence>
<evidence type="ECO:0000256" key="4">
    <source>
        <dbReference type="ARBA" id="ARBA00022519"/>
    </source>
</evidence>
<feature type="transmembrane region" description="Helical" evidence="8">
    <location>
        <begin position="384"/>
        <end position="408"/>
    </location>
</feature>
<dbReference type="FunFam" id="1.20.1640.10:FF:000001">
    <property type="entry name" value="Efflux pump membrane transporter"/>
    <property type="match status" value="1"/>
</dbReference>
<dbReference type="Gene3D" id="3.30.70.1430">
    <property type="entry name" value="Multidrug efflux transporter AcrB pore domain"/>
    <property type="match status" value="2"/>
</dbReference>
<dbReference type="InterPro" id="IPR001036">
    <property type="entry name" value="Acrflvin-R"/>
</dbReference>
<accession>A0A1V3KMU3</accession>
<dbReference type="Gene3D" id="3.30.2090.10">
    <property type="entry name" value="Multidrug efflux transporter AcrB TolC docking domain, DN and DC subdomains"/>
    <property type="match status" value="2"/>
</dbReference>
<evidence type="ECO:0000256" key="5">
    <source>
        <dbReference type="ARBA" id="ARBA00022692"/>
    </source>
</evidence>
<feature type="transmembrane region" description="Helical" evidence="8">
    <location>
        <begin position="846"/>
        <end position="866"/>
    </location>
</feature>
<feature type="transmembrane region" description="Helical" evidence="8">
    <location>
        <begin position="429"/>
        <end position="449"/>
    </location>
</feature>
<evidence type="ECO:0000256" key="2">
    <source>
        <dbReference type="ARBA" id="ARBA00022448"/>
    </source>
</evidence>
<feature type="transmembrane region" description="Helical" evidence="8">
    <location>
        <begin position="983"/>
        <end position="1006"/>
    </location>
</feature>
<dbReference type="RefSeq" id="WP_077586606.1">
    <property type="nucleotide sequence ID" value="NZ_MLAE01000021.1"/>
</dbReference>
<feature type="transmembrane region" description="Helical" evidence="8">
    <location>
        <begin position="950"/>
        <end position="971"/>
    </location>
</feature>
<evidence type="ECO:0000313" key="10">
    <source>
        <dbReference type="Proteomes" id="UP000189114"/>
    </source>
</evidence>
<feature type="transmembrane region" description="Helical" evidence="8">
    <location>
        <begin position="332"/>
        <end position="351"/>
    </location>
</feature>
<keyword evidence="4" id="KW-0997">Cell inner membrane</keyword>
<evidence type="ECO:0000256" key="8">
    <source>
        <dbReference type="SAM" id="Phobius"/>
    </source>
</evidence>
<gene>
    <name evidence="9" type="ORF">BKG96_05150</name>
</gene>
<proteinExistence type="predicted"/>